<evidence type="ECO:0000259" key="4">
    <source>
        <dbReference type="PROSITE" id="PS50002"/>
    </source>
</evidence>
<keyword evidence="6" id="KW-1185">Reference proteome</keyword>
<evidence type="ECO:0000256" key="3">
    <source>
        <dbReference type="SAM" id="MobiDB-lite"/>
    </source>
</evidence>
<protein>
    <recommendedName>
        <fullName evidence="4">SH3 domain-containing protein</fullName>
    </recommendedName>
</protein>
<comment type="caution">
    <text evidence="5">The sequence shown here is derived from an EMBL/GenBank/DDBJ whole genome shotgun (WGS) entry which is preliminary data.</text>
</comment>
<accession>A0A2I1FYV9</accession>
<dbReference type="GO" id="GO:0005737">
    <property type="term" value="C:cytoplasm"/>
    <property type="evidence" value="ECO:0007669"/>
    <property type="project" value="TreeGrafter"/>
</dbReference>
<dbReference type="PANTHER" id="PTHR46333">
    <property type="entry name" value="CYTOKINESIS PROTEIN 3"/>
    <property type="match status" value="1"/>
</dbReference>
<feature type="region of interest" description="Disordered" evidence="3">
    <location>
        <begin position="89"/>
        <end position="123"/>
    </location>
</feature>
<dbReference type="EMBL" id="LLXI01000066">
    <property type="protein sequence ID" value="PKY39526.1"/>
    <property type="molecule type" value="Genomic_DNA"/>
</dbReference>
<dbReference type="VEuPathDB" id="FungiDB:RhiirFUN_012512"/>
<dbReference type="VEuPathDB" id="FungiDB:FUN_011192"/>
<dbReference type="SUPFAM" id="SSF54001">
    <property type="entry name" value="Cysteine proteinases"/>
    <property type="match status" value="1"/>
</dbReference>
<keyword evidence="1 2" id="KW-0728">SH3 domain</keyword>
<feature type="domain" description="SH3" evidence="4">
    <location>
        <begin position="11"/>
        <end position="77"/>
    </location>
</feature>
<dbReference type="InterPro" id="IPR052557">
    <property type="entry name" value="CAP/Cytokinesis_protein"/>
</dbReference>
<dbReference type="PROSITE" id="PS50002">
    <property type="entry name" value="SH3"/>
    <property type="match status" value="1"/>
</dbReference>
<dbReference type="InterPro" id="IPR038765">
    <property type="entry name" value="Papain-like_cys_pep_sf"/>
</dbReference>
<dbReference type="Gene3D" id="2.30.30.40">
    <property type="entry name" value="SH3 Domains"/>
    <property type="match status" value="1"/>
</dbReference>
<sequence>MSTNWEDLLWRPIHKAKAKMDYHSQHPMDLHFDAGEIIEVLGIENEDWWNGSIQNTQKLGTFKFGSFPKIFVEVVEAVESSFESKNDYQQKKIINSKPNLPPRKKPLVTSNNNKPSYDDDNNKTDVLNKLPQLLNKIPELTKPKLSSSNNSSRENSLKISAMSFDLETYEQFESRPDPVSRCEPVVVAKDFEGFFDASVVDFTIIDEYARETPISETETIGKLSYYLTSVWDHPLYKLRAIFTWVTDNISYDCESFFSGQYRNAANGAKDVLKKRSAVCAGYSELFYELSKAARLDVWKINGNAKGAGYTAGADISGSEYGHAWNGVLYEGEYLLIDSTWGAGHLHNGQFVKSFNPFYFMCSPMKMIYRHLPTDPKHQYLKPIISSEEFLNLPYFRELCFKNGINLTRWSGHIAETSKDKISLEFEHTALEETGYYGANLDWKGQSKLAVVVQRLTHPGPNGGILYRILCNIPSNGDGHLSVYYYPRGGGEGPQLITQKIINHGTGSNYKQFVNTYGIPFIVSIVNPLEATLEHNTKVRFEINVFGEHPTPKLLVFDQSFKKKQFLEIVDRNDEQDYVTFVGDVVLSYKGKWHLGYESKDNYFSYIAEYDVD</sequence>
<dbReference type="VEuPathDB" id="FungiDB:RhiirA1_523433"/>
<dbReference type="Gene3D" id="3.10.620.30">
    <property type="match status" value="1"/>
</dbReference>
<dbReference type="SMART" id="SM00326">
    <property type="entry name" value="SH3"/>
    <property type="match status" value="1"/>
</dbReference>
<dbReference type="Pfam" id="PF01841">
    <property type="entry name" value="Transglut_core"/>
    <property type="match status" value="1"/>
</dbReference>
<evidence type="ECO:0000256" key="1">
    <source>
        <dbReference type="ARBA" id="ARBA00022443"/>
    </source>
</evidence>
<proteinExistence type="predicted"/>
<evidence type="ECO:0000313" key="5">
    <source>
        <dbReference type="EMBL" id="PKY39526.1"/>
    </source>
</evidence>
<dbReference type="InterPro" id="IPR036028">
    <property type="entry name" value="SH3-like_dom_sf"/>
</dbReference>
<name>A0A2I1FYV9_9GLOM</name>
<reference evidence="5 6" key="1">
    <citation type="submission" date="2015-10" db="EMBL/GenBank/DDBJ databases">
        <title>Genome analyses suggest a sexual origin of heterokaryosis in a supposedly ancient asexual fungus.</title>
        <authorList>
            <person name="Ropars J."/>
            <person name="Sedzielewska K."/>
            <person name="Noel J."/>
            <person name="Charron P."/>
            <person name="Farinelli L."/>
            <person name="Marton T."/>
            <person name="Kruger M."/>
            <person name="Pelin A."/>
            <person name="Brachmann A."/>
            <person name="Corradi N."/>
        </authorList>
    </citation>
    <scope>NUCLEOTIDE SEQUENCE [LARGE SCALE GENOMIC DNA]</scope>
    <source>
        <strain evidence="5 6">A4</strain>
    </source>
</reference>
<gene>
    <name evidence="5" type="ORF">RhiirA4_538182</name>
</gene>
<dbReference type="PANTHER" id="PTHR46333:SF2">
    <property type="entry name" value="CYTOKINESIS PROTEIN 3"/>
    <property type="match status" value="1"/>
</dbReference>
<dbReference type="InterPro" id="IPR002931">
    <property type="entry name" value="Transglutaminase-like"/>
</dbReference>
<organism evidence="5 6">
    <name type="scientific">Rhizophagus irregularis</name>
    <dbReference type="NCBI Taxonomy" id="588596"/>
    <lineage>
        <taxon>Eukaryota</taxon>
        <taxon>Fungi</taxon>
        <taxon>Fungi incertae sedis</taxon>
        <taxon>Mucoromycota</taxon>
        <taxon>Glomeromycotina</taxon>
        <taxon>Glomeromycetes</taxon>
        <taxon>Glomerales</taxon>
        <taxon>Glomeraceae</taxon>
        <taxon>Rhizophagus</taxon>
    </lineage>
</organism>
<dbReference type="Proteomes" id="UP000234323">
    <property type="component" value="Unassembled WGS sequence"/>
</dbReference>
<dbReference type="OrthoDB" id="6129702at2759"/>
<evidence type="ECO:0000313" key="6">
    <source>
        <dbReference type="Proteomes" id="UP000234323"/>
    </source>
</evidence>
<dbReference type="AlphaFoldDB" id="A0A2I1FYV9"/>
<dbReference type="SUPFAM" id="SSF50044">
    <property type="entry name" value="SH3-domain"/>
    <property type="match status" value="1"/>
</dbReference>
<dbReference type="InterPro" id="IPR001452">
    <property type="entry name" value="SH3_domain"/>
</dbReference>
<evidence type="ECO:0000256" key="2">
    <source>
        <dbReference type="PROSITE-ProRule" id="PRU00192"/>
    </source>
</evidence>
<dbReference type="Pfam" id="PF00018">
    <property type="entry name" value="SH3_1"/>
    <property type="match status" value="1"/>
</dbReference>